<keyword evidence="4" id="KW-1185">Reference proteome</keyword>
<evidence type="ECO:0000256" key="1">
    <source>
        <dbReference type="ARBA" id="ARBA00004613"/>
    </source>
</evidence>
<dbReference type="Gene3D" id="2.150.10.10">
    <property type="entry name" value="Serralysin-like metalloprotease, C-terminal"/>
    <property type="match status" value="2"/>
</dbReference>
<name>A0A562NM82_9RHOB</name>
<dbReference type="OrthoDB" id="7876310at2"/>
<organism evidence="3 4">
    <name type="scientific">Paracoccus sulfuroxidans</name>
    <dbReference type="NCBI Taxonomy" id="384678"/>
    <lineage>
        <taxon>Bacteria</taxon>
        <taxon>Pseudomonadati</taxon>
        <taxon>Pseudomonadota</taxon>
        <taxon>Alphaproteobacteria</taxon>
        <taxon>Rhodobacterales</taxon>
        <taxon>Paracoccaceae</taxon>
        <taxon>Paracoccus</taxon>
    </lineage>
</organism>
<dbReference type="InterPro" id="IPR050557">
    <property type="entry name" value="RTX_toxin/Mannuronan_C5-epim"/>
</dbReference>
<comment type="subcellular location">
    <subcellularLocation>
        <location evidence="1">Secreted</location>
    </subcellularLocation>
</comment>
<dbReference type="GO" id="GO:0005576">
    <property type="term" value="C:extracellular region"/>
    <property type="evidence" value="ECO:0007669"/>
    <property type="project" value="UniProtKB-SubCell"/>
</dbReference>
<dbReference type="InterPro" id="IPR001343">
    <property type="entry name" value="Hemolysn_Ca-bd"/>
</dbReference>
<dbReference type="PANTHER" id="PTHR38340">
    <property type="entry name" value="S-LAYER PROTEIN"/>
    <property type="match status" value="1"/>
</dbReference>
<sequence>MTVSRLNTGFTTTGAISYLGESDTYNTTFIQGLTYSVRVSGASSGGGSLADPNLGLYNTAGQRLLFNDDINPGVNRDSALTFTVNQTSDYRMLVGEQGNNATGSYTIAISAGYANNNNNTVYGTYNADAVNGMGGNDILNGGAGNDRLWGGTGNDQLLGGLHNDTLWGEQGNDVLRGGEGNDALVGGAGADRLIGGNGADRFVFNFASDSARGAPDTIAMGDGAIAMQGVGVAGGDVIDLSGIDANVNYAGNQAFTWSTSHAAGTLSLSEQNGSTVVQGHVNNDGIADFVLVIADGAGINAFSYTSNEFVL</sequence>
<dbReference type="InterPro" id="IPR011049">
    <property type="entry name" value="Serralysin-like_metalloprot_C"/>
</dbReference>
<dbReference type="Proteomes" id="UP000316225">
    <property type="component" value="Unassembled WGS sequence"/>
</dbReference>
<comment type="caution">
    <text evidence="3">The sequence shown here is derived from an EMBL/GenBank/DDBJ whole genome shotgun (WGS) entry which is preliminary data.</text>
</comment>
<dbReference type="PANTHER" id="PTHR38340:SF1">
    <property type="entry name" value="S-LAYER PROTEIN"/>
    <property type="match status" value="1"/>
</dbReference>
<dbReference type="PRINTS" id="PR00313">
    <property type="entry name" value="CABNDNGRPT"/>
</dbReference>
<accession>A0A562NM82</accession>
<dbReference type="RefSeq" id="WP_145398274.1">
    <property type="nucleotide sequence ID" value="NZ_VLKU01000007.1"/>
</dbReference>
<gene>
    <name evidence="3" type="ORF">IQ24_02468</name>
</gene>
<evidence type="ECO:0000313" key="3">
    <source>
        <dbReference type="EMBL" id="TWI33327.1"/>
    </source>
</evidence>
<reference evidence="3 4" key="1">
    <citation type="journal article" date="2015" name="Stand. Genomic Sci.">
        <title>Genomic Encyclopedia of Bacterial and Archaeal Type Strains, Phase III: the genomes of soil and plant-associated and newly described type strains.</title>
        <authorList>
            <person name="Whitman W.B."/>
            <person name="Woyke T."/>
            <person name="Klenk H.P."/>
            <person name="Zhou Y."/>
            <person name="Lilburn T.G."/>
            <person name="Beck B.J."/>
            <person name="De Vos P."/>
            <person name="Vandamme P."/>
            <person name="Eisen J.A."/>
            <person name="Garrity G."/>
            <person name="Hugenholtz P."/>
            <person name="Kyrpides N.C."/>
        </authorList>
    </citation>
    <scope>NUCLEOTIDE SEQUENCE [LARGE SCALE GENOMIC DNA]</scope>
    <source>
        <strain evidence="3 4">CGMCC 1.5364</strain>
    </source>
</reference>
<evidence type="ECO:0000313" key="4">
    <source>
        <dbReference type="Proteomes" id="UP000316225"/>
    </source>
</evidence>
<dbReference type="PROSITE" id="PS00330">
    <property type="entry name" value="HEMOLYSIN_CALCIUM"/>
    <property type="match status" value="3"/>
</dbReference>
<dbReference type="Pfam" id="PF00353">
    <property type="entry name" value="HemolysinCabind"/>
    <property type="match status" value="2"/>
</dbReference>
<keyword evidence="2" id="KW-0964">Secreted</keyword>
<protein>
    <submittedName>
        <fullName evidence="3">Hemolysin type calcium-binding protein</fullName>
    </submittedName>
</protein>
<dbReference type="AlphaFoldDB" id="A0A562NM82"/>
<dbReference type="GO" id="GO:0005509">
    <property type="term" value="F:calcium ion binding"/>
    <property type="evidence" value="ECO:0007669"/>
    <property type="project" value="InterPro"/>
</dbReference>
<dbReference type="EMBL" id="VLKU01000007">
    <property type="protein sequence ID" value="TWI33327.1"/>
    <property type="molecule type" value="Genomic_DNA"/>
</dbReference>
<dbReference type="SUPFAM" id="SSF51120">
    <property type="entry name" value="beta-Roll"/>
    <property type="match status" value="1"/>
</dbReference>
<dbReference type="InterPro" id="IPR018511">
    <property type="entry name" value="Hemolysin-typ_Ca-bd_CS"/>
</dbReference>
<evidence type="ECO:0000256" key="2">
    <source>
        <dbReference type="ARBA" id="ARBA00022525"/>
    </source>
</evidence>
<proteinExistence type="predicted"/>